<dbReference type="PROSITE" id="PS00211">
    <property type="entry name" value="ABC_TRANSPORTER_1"/>
    <property type="match status" value="1"/>
</dbReference>
<dbReference type="EMBL" id="JACHXN010000041">
    <property type="protein sequence ID" value="MBB3149755.1"/>
    <property type="molecule type" value="Genomic_DNA"/>
</dbReference>
<reference evidence="6 7" key="1">
    <citation type="submission" date="2020-08" db="EMBL/GenBank/DDBJ databases">
        <title>Genomic Encyclopedia of Type Strains, Phase III (KMG-III): the genomes of soil and plant-associated and newly described type strains.</title>
        <authorList>
            <person name="Whitman W."/>
        </authorList>
    </citation>
    <scope>NUCLEOTIDE SEQUENCE [LARGE SCALE GENOMIC DNA]</scope>
    <source>
        <strain evidence="6 7">CECT 7015</strain>
    </source>
</reference>
<dbReference type="Gene3D" id="3.40.50.300">
    <property type="entry name" value="P-loop containing nucleotide triphosphate hydrolases"/>
    <property type="match status" value="1"/>
</dbReference>
<evidence type="ECO:0000256" key="3">
    <source>
        <dbReference type="ARBA" id="ARBA00022741"/>
    </source>
</evidence>
<protein>
    <submittedName>
        <fullName evidence="6">Capsular polysaccharide transport system ATP-binding protein</fullName>
    </submittedName>
</protein>
<dbReference type="InterPro" id="IPR015860">
    <property type="entry name" value="ABC_transpr_TagH-like"/>
</dbReference>
<keyword evidence="7" id="KW-1185">Reference proteome</keyword>
<keyword evidence="4 6" id="KW-0067">ATP-binding</keyword>
<name>A0A839UIM7_9HYPH</name>
<gene>
    <name evidence="6" type="ORF">FHS21_006209</name>
</gene>
<dbReference type="InterPro" id="IPR050683">
    <property type="entry name" value="Bact_Polysacc_Export_ATP-bd"/>
</dbReference>
<evidence type="ECO:0000313" key="6">
    <source>
        <dbReference type="EMBL" id="MBB3149755.1"/>
    </source>
</evidence>
<keyword evidence="3" id="KW-0547">Nucleotide-binding</keyword>
<sequence length="219" mass="24259">MIVFNKVSKSYPYNGGRKSILNNFSGTFPQGVNTGILGKNGAGKSTLIRLFSGGEPPDSGSISRQGSVSWPLGFSGGFHGSLSARENVLFISRIYRRDPREVFDFVEDFAQLGKYIDMPIQSYSSGMKARLAFGVSMAIDFDYYLIDEVIAVGDSAFKRKCRIMLGDRRKRSTVILISHSNNLLKEFCDVGGVLHNGQLEFFSTVDEAIQTHEFNQSLL</sequence>
<dbReference type="GO" id="GO:0140359">
    <property type="term" value="F:ABC-type transporter activity"/>
    <property type="evidence" value="ECO:0007669"/>
    <property type="project" value="InterPro"/>
</dbReference>
<dbReference type="SMART" id="SM00382">
    <property type="entry name" value="AAA"/>
    <property type="match status" value="1"/>
</dbReference>
<proteinExistence type="inferred from homology"/>
<evidence type="ECO:0000259" key="5">
    <source>
        <dbReference type="PROSITE" id="PS50893"/>
    </source>
</evidence>
<evidence type="ECO:0000256" key="2">
    <source>
        <dbReference type="ARBA" id="ARBA00022448"/>
    </source>
</evidence>
<feature type="domain" description="ABC transporter" evidence="5">
    <location>
        <begin position="2"/>
        <end position="219"/>
    </location>
</feature>
<dbReference type="InterPro" id="IPR017871">
    <property type="entry name" value="ABC_transporter-like_CS"/>
</dbReference>
<dbReference type="GO" id="GO:0005524">
    <property type="term" value="F:ATP binding"/>
    <property type="evidence" value="ECO:0007669"/>
    <property type="project" value="UniProtKB-KW"/>
</dbReference>
<dbReference type="Pfam" id="PF00005">
    <property type="entry name" value="ABC_tran"/>
    <property type="match status" value="1"/>
</dbReference>
<dbReference type="InterPro" id="IPR003593">
    <property type="entry name" value="AAA+_ATPase"/>
</dbReference>
<dbReference type="Proteomes" id="UP000554520">
    <property type="component" value="Unassembled WGS sequence"/>
</dbReference>
<comment type="caution">
    <text evidence="6">The sequence shown here is derived from an EMBL/GenBank/DDBJ whole genome shotgun (WGS) entry which is preliminary data.</text>
</comment>
<dbReference type="InterPro" id="IPR003439">
    <property type="entry name" value="ABC_transporter-like_ATP-bd"/>
</dbReference>
<dbReference type="GO" id="GO:0016887">
    <property type="term" value="F:ATP hydrolysis activity"/>
    <property type="evidence" value="ECO:0007669"/>
    <property type="project" value="InterPro"/>
</dbReference>
<dbReference type="PANTHER" id="PTHR46743:SF2">
    <property type="entry name" value="TEICHOIC ACIDS EXPORT ATP-BINDING PROTEIN TAGH"/>
    <property type="match status" value="1"/>
</dbReference>
<evidence type="ECO:0000256" key="4">
    <source>
        <dbReference type="ARBA" id="ARBA00022840"/>
    </source>
</evidence>
<dbReference type="PANTHER" id="PTHR46743">
    <property type="entry name" value="TEICHOIC ACIDS EXPORT ATP-BINDING PROTEIN TAGH"/>
    <property type="match status" value="1"/>
</dbReference>
<dbReference type="AlphaFoldDB" id="A0A839UIM7"/>
<dbReference type="RefSeq" id="WP_312879961.1">
    <property type="nucleotide sequence ID" value="NZ_JACHXN010000041.1"/>
</dbReference>
<keyword evidence="2" id="KW-0813">Transport</keyword>
<dbReference type="InterPro" id="IPR027417">
    <property type="entry name" value="P-loop_NTPase"/>
</dbReference>
<dbReference type="CDD" id="cd03220">
    <property type="entry name" value="ABC_KpsT_Wzt"/>
    <property type="match status" value="1"/>
</dbReference>
<dbReference type="PROSITE" id="PS50893">
    <property type="entry name" value="ABC_TRANSPORTER_2"/>
    <property type="match status" value="1"/>
</dbReference>
<comment type="similarity">
    <text evidence="1">Belongs to the ABC transporter superfamily.</text>
</comment>
<dbReference type="GO" id="GO:0016020">
    <property type="term" value="C:membrane"/>
    <property type="evidence" value="ECO:0007669"/>
    <property type="project" value="InterPro"/>
</dbReference>
<evidence type="ECO:0000256" key="1">
    <source>
        <dbReference type="ARBA" id="ARBA00005417"/>
    </source>
</evidence>
<evidence type="ECO:0000313" key="7">
    <source>
        <dbReference type="Proteomes" id="UP000554520"/>
    </source>
</evidence>
<organism evidence="6 7">
    <name type="scientific">Phyllobacterium trifolii</name>
    <dbReference type="NCBI Taxonomy" id="300193"/>
    <lineage>
        <taxon>Bacteria</taxon>
        <taxon>Pseudomonadati</taxon>
        <taxon>Pseudomonadota</taxon>
        <taxon>Alphaproteobacteria</taxon>
        <taxon>Hyphomicrobiales</taxon>
        <taxon>Phyllobacteriaceae</taxon>
        <taxon>Phyllobacterium</taxon>
    </lineage>
</organism>
<dbReference type="SUPFAM" id="SSF52540">
    <property type="entry name" value="P-loop containing nucleoside triphosphate hydrolases"/>
    <property type="match status" value="1"/>
</dbReference>
<accession>A0A839UIM7</accession>